<dbReference type="AlphaFoldDB" id="A0A6I8MI16"/>
<sequence>MKKKLASIALSFPLLMGAGVLAAAPAQASVEVCYEFQDPYKPDVCFAEIEDESDSPVVKHETPTASGAHNFWGNLFAQLAGFVTKMFSWFTGLSS</sequence>
<feature type="signal peptide" evidence="1">
    <location>
        <begin position="1"/>
        <end position="22"/>
    </location>
</feature>
<dbReference type="EMBL" id="LR738855">
    <property type="protein sequence ID" value="VZH86333.1"/>
    <property type="molecule type" value="Genomic_DNA"/>
</dbReference>
<protein>
    <recommendedName>
        <fullName evidence="4">Porin</fullName>
    </recommendedName>
</protein>
<evidence type="ECO:0000256" key="1">
    <source>
        <dbReference type="SAM" id="SignalP"/>
    </source>
</evidence>
<evidence type="ECO:0000313" key="3">
    <source>
        <dbReference type="Proteomes" id="UP000423525"/>
    </source>
</evidence>
<proteinExistence type="predicted"/>
<evidence type="ECO:0000313" key="2">
    <source>
        <dbReference type="EMBL" id="VZH86333.1"/>
    </source>
</evidence>
<dbReference type="KEGG" id="crf:FRC0190_02247"/>
<feature type="chain" id="PRO_5038712309" description="Porin" evidence="1">
    <location>
        <begin position="23"/>
        <end position="95"/>
    </location>
</feature>
<keyword evidence="1" id="KW-0732">Signal</keyword>
<accession>A0A6I8MI16</accession>
<dbReference type="Proteomes" id="UP000423525">
    <property type="component" value="Chromosome"/>
</dbReference>
<name>A0A6I8MI16_9CORY</name>
<reference evidence="2 3" key="1">
    <citation type="submission" date="2019-11" db="EMBL/GenBank/DDBJ databases">
        <authorList>
            <person name="Brisse S."/>
        </authorList>
    </citation>
    <scope>NUCLEOTIDE SEQUENCE [LARGE SCALE GENOMIC DNA]</scope>
    <source>
        <strain evidence="2">FRC0190</strain>
    </source>
</reference>
<dbReference type="RefSeq" id="WP_155874346.1">
    <property type="nucleotide sequence ID" value="NZ_CP168248.1"/>
</dbReference>
<evidence type="ECO:0008006" key="4">
    <source>
        <dbReference type="Google" id="ProtNLM"/>
    </source>
</evidence>
<organism evidence="2 3">
    <name type="scientific">Corynebacterium rouxii</name>
    <dbReference type="NCBI Taxonomy" id="2719119"/>
    <lineage>
        <taxon>Bacteria</taxon>
        <taxon>Bacillati</taxon>
        <taxon>Actinomycetota</taxon>
        <taxon>Actinomycetes</taxon>
        <taxon>Mycobacteriales</taxon>
        <taxon>Corynebacteriaceae</taxon>
        <taxon>Corynebacterium</taxon>
    </lineage>
</organism>
<gene>
    <name evidence="2" type="ORF">FRC0190_02247</name>
</gene>